<evidence type="ECO:0000259" key="1">
    <source>
        <dbReference type="PROSITE" id="PS51269"/>
    </source>
</evidence>
<dbReference type="Pfam" id="PF07258">
    <property type="entry name" value="COMM_domain"/>
    <property type="match status" value="1"/>
</dbReference>
<dbReference type="PROSITE" id="PS51269">
    <property type="entry name" value="COMM"/>
    <property type="match status" value="1"/>
</dbReference>
<dbReference type="InterPro" id="IPR017920">
    <property type="entry name" value="COMM"/>
</dbReference>
<protein>
    <submittedName>
        <fullName evidence="2">Comm domain containing protein</fullName>
    </submittedName>
</protein>
<feature type="domain" description="COMM" evidence="1">
    <location>
        <begin position="123"/>
        <end position="187"/>
    </location>
</feature>
<evidence type="ECO:0000313" key="3">
    <source>
        <dbReference type="Proteomes" id="UP001149090"/>
    </source>
</evidence>
<dbReference type="PANTHER" id="PTHR15857">
    <property type="entry name" value="COMM DOMAIN CONTAINING PROTEIN 2"/>
    <property type="match status" value="1"/>
</dbReference>
<comment type="caution">
    <text evidence="2">The sequence shown here is derived from an EMBL/GenBank/DDBJ whole genome shotgun (WGS) entry which is preliminary data.</text>
</comment>
<proteinExistence type="predicted"/>
<dbReference type="EMBL" id="JAPDFW010000064">
    <property type="protein sequence ID" value="KAJ5075518.1"/>
    <property type="molecule type" value="Genomic_DNA"/>
</dbReference>
<gene>
    <name evidence="2" type="ORF">M0811_07088</name>
</gene>
<dbReference type="PANTHER" id="PTHR15857:SF0">
    <property type="entry name" value="COMM DOMAIN-CONTAINING PROTEIN 2"/>
    <property type="match status" value="1"/>
</dbReference>
<accession>A0A9Q0LQ89</accession>
<dbReference type="OrthoDB" id="10257479at2759"/>
<dbReference type="AlphaFoldDB" id="A0A9Q0LQ89"/>
<sequence>MVSILTQQQINELSFLKSIPVEFGKEFVNITMKFILGNPKPRVLLKAAEKLQVDIEVIQKCIESITYLYTQSSKTLISKEEFGDFLKVIQIEEELRIYMIDQYEQQNSPIRKFLNKMTFELPYLKTMEWRLDVQLASRKLREQFQPYYIIRITTSDDKIFTMYCDFHELKEITDQLERALSEIRSQHFQRIHRYIK</sequence>
<dbReference type="InterPro" id="IPR037354">
    <property type="entry name" value="Commd2"/>
</dbReference>
<evidence type="ECO:0000313" key="2">
    <source>
        <dbReference type="EMBL" id="KAJ5075518.1"/>
    </source>
</evidence>
<reference evidence="2" key="1">
    <citation type="submission" date="2022-10" db="EMBL/GenBank/DDBJ databases">
        <title>Novel sulphate-reducing endosymbionts in the free-living metamonad Anaeramoeba.</title>
        <authorList>
            <person name="Jerlstrom-Hultqvist J."/>
            <person name="Cepicka I."/>
            <person name="Gallot-Lavallee L."/>
            <person name="Salas-Leiva D."/>
            <person name="Curtis B.A."/>
            <person name="Zahonova K."/>
            <person name="Pipaliya S."/>
            <person name="Dacks J."/>
            <person name="Roger A.J."/>
        </authorList>
    </citation>
    <scope>NUCLEOTIDE SEQUENCE</scope>
    <source>
        <strain evidence="2">BMAN</strain>
    </source>
</reference>
<dbReference type="Proteomes" id="UP001149090">
    <property type="component" value="Unassembled WGS sequence"/>
</dbReference>
<keyword evidence="3" id="KW-1185">Reference proteome</keyword>
<organism evidence="2 3">
    <name type="scientific">Anaeramoeba ignava</name>
    <name type="common">Anaerobic marine amoeba</name>
    <dbReference type="NCBI Taxonomy" id="1746090"/>
    <lineage>
        <taxon>Eukaryota</taxon>
        <taxon>Metamonada</taxon>
        <taxon>Anaeramoebidae</taxon>
        <taxon>Anaeramoeba</taxon>
    </lineage>
</organism>
<dbReference type="OMA" id="NGDHNTQ"/>
<name>A0A9Q0LQ89_ANAIG</name>